<dbReference type="PANTHER" id="PTHR47074">
    <property type="entry name" value="BNAC02G40300D PROTEIN"/>
    <property type="match status" value="1"/>
</dbReference>
<feature type="region of interest" description="Disordered" evidence="1">
    <location>
        <begin position="1"/>
        <end position="20"/>
    </location>
</feature>
<dbReference type="InterPro" id="IPR012337">
    <property type="entry name" value="RNaseH-like_sf"/>
</dbReference>
<dbReference type="InterPro" id="IPR044730">
    <property type="entry name" value="RNase_H-like_dom_plant"/>
</dbReference>
<evidence type="ECO:0000313" key="4">
    <source>
        <dbReference type="Proteomes" id="UP001454036"/>
    </source>
</evidence>
<dbReference type="PANTHER" id="PTHR47074:SF11">
    <property type="entry name" value="REVERSE TRANSCRIPTASE-LIKE PROTEIN"/>
    <property type="match status" value="1"/>
</dbReference>
<dbReference type="Proteomes" id="UP001454036">
    <property type="component" value="Unassembled WGS sequence"/>
</dbReference>
<dbReference type="AlphaFoldDB" id="A0AAV3PZU8"/>
<dbReference type="Pfam" id="PF13456">
    <property type="entry name" value="RVT_3"/>
    <property type="match status" value="1"/>
</dbReference>
<accession>A0AAV3PZU8</accession>
<feature type="domain" description="RNase H type-1" evidence="2">
    <location>
        <begin position="44"/>
        <end position="164"/>
    </location>
</feature>
<evidence type="ECO:0000313" key="3">
    <source>
        <dbReference type="EMBL" id="GAA0155487.1"/>
    </source>
</evidence>
<gene>
    <name evidence="3" type="ORF">LIER_13203</name>
</gene>
<proteinExistence type="predicted"/>
<dbReference type="GO" id="GO:0004523">
    <property type="term" value="F:RNA-DNA hybrid ribonuclease activity"/>
    <property type="evidence" value="ECO:0007669"/>
    <property type="project" value="InterPro"/>
</dbReference>
<keyword evidence="4" id="KW-1185">Reference proteome</keyword>
<dbReference type="InterPro" id="IPR002156">
    <property type="entry name" value="RNaseH_domain"/>
</dbReference>
<evidence type="ECO:0000256" key="1">
    <source>
        <dbReference type="SAM" id="MobiDB-lite"/>
    </source>
</evidence>
<dbReference type="EMBL" id="BAABME010002634">
    <property type="protein sequence ID" value="GAA0155487.1"/>
    <property type="molecule type" value="Genomic_DNA"/>
</dbReference>
<feature type="compositionally biased region" description="Polar residues" evidence="1">
    <location>
        <begin position="11"/>
        <end position="20"/>
    </location>
</feature>
<dbReference type="InterPro" id="IPR052929">
    <property type="entry name" value="RNase_H-like_EbsB-rel"/>
</dbReference>
<dbReference type="InterPro" id="IPR036397">
    <property type="entry name" value="RNaseH_sf"/>
</dbReference>
<protein>
    <recommendedName>
        <fullName evidence="2">RNase H type-1 domain-containing protein</fullName>
    </recommendedName>
</protein>
<dbReference type="CDD" id="cd06222">
    <property type="entry name" value="RNase_H_like"/>
    <property type="match status" value="1"/>
</dbReference>
<name>A0AAV3PZU8_LITER</name>
<dbReference type="GO" id="GO:0003676">
    <property type="term" value="F:nucleic acid binding"/>
    <property type="evidence" value="ECO:0007669"/>
    <property type="project" value="InterPro"/>
</dbReference>
<comment type="caution">
    <text evidence="3">The sequence shown here is derived from an EMBL/GenBank/DDBJ whole genome shotgun (WGS) entry which is preliminary data.</text>
</comment>
<organism evidence="3 4">
    <name type="scientific">Lithospermum erythrorhizon</name>
    <name type="common">Purple gromwell</name>
    <name type="synonym">Lithospermum officinale var. erythrorhizon</name>
    <dbReference type="NCBI Taxonomy" id="34254"/>
    <lineage>
        <taxon>Eukaryota</taxon>
        <taxon>Viridiplantae</taxon>
        <taxon>Streptophyta</taxon>
        <taxon>Embryophyta</taxon>
        <taxon>Tracheophyta</taxon>
        <taxon>Spermatophyta</taxon>
        <taxon>Magnoliopsida</taxon>
        <taxon>eudicotyledons</taxon>
        <taxon>Gunneridae</taxon>
        <taxon>Pentapetalae</taxon>
        <taxon>asterids</taxon>
        <taxon>lamiids</taxon>
        <taxon>Boraginales</taxon>
        <taxon>Boraginaceae</taxon>
        <taxon>Boraginoideae</taxon>
        <taxon>Lithospermeae</taxon>
        <taxon>Lithospermum</taxon>
    </lineage>
</organism>
<dbReference type="SUPFAM" id="SSF53098">
    <property type="entry name" value="Ribonuclease H-like"/>
    <property type="match status" value="1"/>
</dbReference>
<evidence type="ECO:0000259" key="2">
    <source>
        <dbReference type="Pfam" id="PF13456"/>
    </source>
</evidence>
<dbReference type="Gene3D" id="3.30.420.10">
    <property type="entry name" value="Ribonuclease H-like superfamily/Ribonuclease H"/>
    <property type="match status" value="1"/>
</dbReference>
<sequence>MQMAKEYKDANSPTSGAIQQVSRGGTVTEFDKWRVPAANWVKLNSDAKWCKESCKCYAGAVIRDRQGKFLGAQFNDIGIALSALMAEALALPEGVMLARELNWNCVEFESDSKVLIQALRGEIGTPVEIDVIIWDVLQWSKNMNSKLQFIKSTVNNAAHLVAHWDCGSELLIMYLWSTT</sequence>
<reference evidence="3 4" key="1">
    <citation type="submission" date="2024-01" db="EMBL/GenBank/DDBJ databases">
        <title>The complete chloroplast genome sequence of Lithospermum erythrorhizon: insights into the phylogenetic relationship among Boraginaceae species and the maternal lineages of purple gromwells.</title>
        <authorList>
            <person name="Okada T."/>
            <person name="Watanabe K."/>
        </authorList>
    </citation>
    <scope>NUCLEOTIDE SEQUENCE [LARGE SCALE GENOMIC DNA]</scope>
</reference>